<evidence type="ECO:0000259" key="8">
    <source>
        <dbReference type="SMART" id="SM00481"/>
    </source>
</evidence>
<dbReference type="Gene3D" id="1.10.10.1600">
    <property type="entry name" value="Bacterial DNA polymerase III alpha subunit, thumb domain"/>
    <property type="match status" value="1"/>
</dbReference>
<dbReference type="Pfam" id="PF14579">
    <property type="entry name" value="HHH_6"/>
    <property type="match status" value="1"/>
</dbReference>
<dbReference type="InterPro" id="IPR011708">
    <property type="entry name" value="DNA_pol3_alpha_NTPase_dom"/>
</dbReference>
<dbReference type="InterPro" id="IPR040982">
    <property type="entry name" value="DNA_pol3_finger"/>
</dbReference>
<keyword evidence="3" id="KW-0548">Nucleotidyltransferase</keyword>
<organism evidence="9 10">
    <name type="scientific">Lactobacillus johnsonii</name>
    <dbReference type="NCBI Taxonomy" id="33959"/>
    <lineage>
        <taxon>Bacteria</taxon>
        <taxon>Bacillati</taxon>
        <taxon>Bacillota</taxon>
        <taxon>Bacilli</taxon>
        <taxon>Lactobacillales</taxon>
        <taxon>Lactobacillaceae</taxon>
        <taxon>Lactobacillus</taxon>
    </lineage>
</organism>
<evidence type="ECO:0000256" key="5">
    <source>
        <dbReference type="ARBA" id="ARBA00022932"/>
    </source>
</evidence>
<evidence type="ECO:0000256" key="6">
    <source>
        <dbReference type="ARBA" id="ARBA00026073"/>
    </source>
</evidence>
<evidence type="ECO:0000256" key="4">
    <source>
        <dbReference type="ARBA" id="ARBA00022705"/>
    </source>
</evidence>
<evidence type="ECO:0000313" key="9">
    <source>
        <dbReference type="EMBL" id="PAB55096.1"/>
    </source>
</evidence>
<evidence type="ECO:0000256" key="7">
    <source>
        <dbReference type="ARBA" id="ARBA00049244"/>
    </source>
</evidence>
<dbReference type="SMART" id="SM00481">
    <property type="entry name" value="POLIIIAc"/>
    <property type="match status" value="1"/>
</dbReference>
<dbReference type="RefSeq" id="WP_095182795.1">
    <property type="nucleotide sequence ID" value="NZ_NIBD01000028.1"/>
</dbReference>
<dbReference type="GO" id="GO:0003887">
    <property type="term" value="F:DNA-directed DNA polymerase activity"/>
    <property type="evidence" value="ECO:0007669"/>
    <property type="project" value="UniProtKB-KW"/>
</dbReference>
<dbReference type="PANTHER" id="PTHR32294">
    <property type="entry name" value="DNA POLYMERASE III SUBUNIT ALPHA"/>
    <property type="match status" value="1"/>
</dbReference>
<dbReference type="InterPro" id="IPR029460">
    <property type="entry name" value="DNAPol_HHH"/>
</dbReference>
<accession>A0A267M683</accession>
<comment type="caution">
    <text evidence="9">The sequence shown here is derived from an EMBL/GenBank/DDBJ whole genome shotgun (WGS) entry which is preliminary data.</text>
</comment>
<feature type="domain" description="Polymerase/histidinol phosphatase N-terminal" evidence="8">
    <location>
        <begin position="4"/>
        <end position="71"/>
    </location>
</feature>
<dbReference type="PANTHER" id="PTHR32294:SF0">
    <property type="entry name" value="DNA POLYMERASE III SUBUNIT ALPHA"/>
    <property type="match status" value="1"/>
</dbReference>
<dbReference type="Pfam" id="PF17657">
    <property type="entry name" value="DNA_pol3_finger"/>
    <property type="match status" value="1"/>
</dbReference>
<dbReference type="InterPro" id="IPR003141">
    <property type="entry name" value="Pol/His_phosphatase_N"/>
</dbReference>
<dbReference type="EMBL" id="NIBD01000028">
    <property type="protein sequence ID" value="PAB55096.1"/>
    <property type="molecule type" value="Genomic_DNA"/>
</dbReference>
<dbReference type="CDD" id="cd04485">
    <property type="entry name" value="DnaE_OBF"/>
    <property type="match status" value="1"/>
</dbReference>
<keyword evidence="5" id="KW-0239">DNA-directed DNA polymerase</keyword>
<dbReference type="NCBIfam" id="TIGR00594">
    <property type="entry name" value="polc"/>
    <property type="match status" value="1"/>
</dbReference>
<dbReference type="InterPro" id="IPR004805">
    <property type="entry name" value="DnaE2/DnaE/PolC"/>
</dbReference>
<evidence type="ECO:0000256" key="1">
    <source>
        <dbReference type="ARBA" id="ARBA00012417"/>
    </source>
</evidence>
<dbReference type="GO" id="GO:0006260">
    <property type="term" value="P:DNA replication"/>
    <property type="evidence" value="ECO:0007669"/>
    <property type="project" value="UniProtKB-KW"/>
</dbReference>
<reference evidence="9 10" key="1">
    <citation type="submission" date="2017-05" db="EMBL/GenBank/DDBJ databases">
        <title>Lactobacillus johnsonii from commercial turkeys.</title>
        <authorList>
            <person name="Johnson T.J."/>
            <person name="Youmans B."/>
        </authorList>
    </citation>
    <scope>NUCLEOTIDE SEQUENCE [LARGE SCALE GENOMIC DNA]</scope>
    <source>
        <strain evidence="9 10">UMNLJ114</strain>
    </source>
</reference>
<protein>
    <recommendedName>
        <fullName evidence="1">DNA-directed DNA polymerase</fullName>
        <ecNumber evidence="1">2.7.7.7</ecNumber>
    </recommendedName>
</protein>
<dbReference type="Gene3D" id="3.20.20.140">
    <property type="entry name" value="Metal-dependent hydrolases"/>
    <property type="match status" value="1"/>
</dbReference>
<dbReference type="Pfam" id="PF02811">
    <property type="entry name" value="PHP"/>
    <property type="match status" value="1"/>
</dbReference>
<dbReference type="Pfam" id="PF07733">
    <property type="entry name" value="DNA_pol3_alpha"/>
    <property type="match status" value="1"/>
</dbReference>
<sequence length="1038" mass="116984">MGAVSLQNLSSFTLLESPTKVKNLAENAKKKGYSAIALTDINITYGLVDFYKAAKDTGIKPLLGMQLRINGLIDEANKYDLIVIAKDDQGYKNILRLSSAVNLLTENGEKENVLTFEDLKKYLGHLILITPSNLHSELKMLQTNNPKMGANYLRKLQDSLPSSSSMYLGVYADSGQQEYINYIRSLATQFGLPLTAVEDGQYLNRNEQFLRRTLQAIKTNTHLENIEQLAKQAGSHYLKNSEELQVSYRKFDIEDALKNAEEIGEICTAEIKFQDPQLPKFKQNKFPTSKEYLHALAQEGLAKRFNNQIPAQYQKRLDYELQVINEMGFDNYFLIVWDVMNFAHSVHITTGPGRGSAAGSLVSYALRITEVDPIEYNLLFERFLNPARQQMPDIDLDIPDNRRDEVIKYMFEKYGMNHAAQILTFGTLAAKQVLKDVCRVFGLNKVETYRWLDAIPHSKGKITLAEAYQKSKELQLLVNTNELSKILFATAEHLENLPRHYSIHAAGLVITDDSLAEIVGLQAGPLGIPVTQQTKLNVESLGLLKIDFLGLRNLTILGNIVAALRADGIDIDPNQITLDDQETLALFQRGDTDAVFQFESDGIKRVLEQLHPDSFEDIVAVNALYRPGPINNIDHFINRKHGKERVQYPDPSLKKILGTTYGVLVYQEQVMQTAQVLAGFSLGEADLLRRAMSKKNADVIQRERAKFIEGAIKLGRKKKTAEKVYDYIAQFANYGFNRSHAVAYSKIAFWLAYFKVHYPGAFYLALLNSNMGNRHKIAQYLTQAQEAGIKILPPDIENSKADFSLENGKVLVGLKAIRGLRSDLLKQILEIKRPIKSMTDFLWKIDNNLLSADAVGNLIKAGTFDRLAPNRNELLKINKDLVESVKMAGSNLSLFETLEPKVEEEKMPTAAEKSAMEVEAMGFSTGINPIIAVQKYARKFNAKRLQVFESNEQGIAVGKLMKVKQITTKKGDNMAFAVFSDTSGEKDFTIFPQVWEKVGENLKIGEIYLLQVRTQSDRFNPNKIQFLLSNARQVNFRD</sequence>
<dbReference type="InterPro" id="IPR016195">
    <property type="entry name" value="Pol/histidinol_Pase-like"/>
</dbReference>
<keyword evidence="2" id="KW-0808">Transferase</keyword>
<gene>
    <name evidence="9" type="ORF">A3Q24_05280</name>
</gene>
<dbReference type="EC" id="2.7.7.7" evidence="1"/>
<comment type="subunit">
    <text evidence="6">DNA polymerase III contains a core (composed of alpha, epsilon and theta chains) that associates with a tau subunit. This core dimerizes to form the POLIII' complex. PolIII' associates with the gamma complex (composed of gamma, delta, delta', psi and chi chains) and with the beta chain to form the complete DNA polymerase III complex.</text>
</comment>
<keyword evidence="4" id="KW-0235">DNA replication</keyword>
<dbReference type="Proteomes" id="UP000216008">
    <property type="component" value="Unassembled WGS sequence"/>
</dbReference>
<comment type="catalytic activity">
    <reaction evidence="7">
        <text>DNA(n) + a 2'-deoxyribonucleoside 5'-triphosphate = DNA(n+1) + diphosphate</text>
        <dbReference type="Rhea" id="RHEA:22508"/>
        <dbReference type="Rhea" id="RHEA-COMP:17339"/>
        <dbReference type="Rhea" id="RHEA-COMP:17340"/>
        <dbReference type="ChEBI" id="CHEBI:33019"/>
        <dbReference type="ChEBI" id="CHEBI:61560"/>
        <dbReference type="ChEBI" id="CHEBI:173112"/>
        <dbReference type="EC" id="2.7.7.7"/>
    </reaction>
</comment>
<dbReference type="InterPro" id="IPR004013">
    <property type="entry name" value="PHP_dom"/>
</dbReference>
<dbReference type="Gene3D" id="1.10.150.870">
    <property type="match status" value="1"/>
</dbReference>
<evidence type="ECO:0000256" key="3">
    <source>
        <dbReference type="ARBA" id="ARBA00022695"/>
    </source>
</evidence>
<proteinExistence type="predicted"/>
<evidence type="ECO:0000313" key="10">
    <source>
        <dbReference type="Proteomes" id="UP000216008"/>
    </source>
</evidence>
<dbReference type="InterPro" id="IPR041931">
    <property type="entry name" value="DNA_pol3_alpha_thumb_dom"/>
</dbReference>
<dbReference type="CDD" id="cd07431">
    <property type="entry name" value="PHP_PolIIIA"/>
    <property type="match status" value="1"/>
</dbReference>
<evidence type="ECO:0000256" key="2">
    <source>
        <dbReference type="ARBA" id="ARBA00022679"/>
    </source>
</evidence>
<dbReference type="SUPFAM" id="SSF89550">
    <property type="entry name" value="PHP domain-like"/>
    <property type="match status" value="1"/>
</dbReference>
<dbReference type="GO" id="GO:0008408">
    <property type="term" value="F:3'-5' exonuclease activity"/>
    <property type="evidence" value="ECO:0007669"/>
    <property type="project" value="InterPro"/>
</dbReference>
<dbReference type="AlphaFoldDB" id="A0A267M683"/>
<name>A0A267M683_LACJH</name>